<dbReference type="CDD" id="cd00063">
    <property type="entry name" value="FN3"/>
    <property type="match status" value="1"/>
</dbReference>
<keyword evidence="1" id="KW-0812">Transmembrane</keyword>
<dbReference type="Pfam" id="PF07495">
    <property type="entry name" value="Y_Y_Y"/>
    <property type="match status" value="1"/>
</dbReference>
<dbReference type="InterPro" id="IPR000792">
    <property type="entry name" value="Tscrpt_reg_LuxR_C"/>
</dbReference>
<dbReference type="EMBL" id="JBIPKE010000012">
    <property type="protein sequence ID" value="MFH6982493.1"/>
    <property type="molecule type" value="Genomic_DNA"/>
</dbReference>
<dbReference type="Gene3D" id="2.60.40.10">
    <property type="entry name" value="Immunoglobulins"/>
    <property type="match status" value="1"/>
</dbReference>
<dbReference type="InterPro" id="IPR036388">
    <property type="entry name" value="WH-like_DNA-bd_sf"/>
</dbReference>
<name>A0ABW7N4M5_9BACT</name>
<dbReference type="Gene3D" id="2.130.10.10">
    <property type="entry name" value="YVTN repeat-like/Quinoprotein amine dehydrogenase"/>
    <property type="match status" value="2"/>
</dbReference>
<evidence type="ECO:0000313" key="3">
    <source>
        <dbReference type="EMBL" id="MFH6982493.1"/>
    </source>
</evidence>
<organism evidence="3 4">
    <name type="scientific">Marinoscillum luteum</name>
    <dbReference type="NCBI Taxonomy" id="861051"/>
    <lineage>
        <taxon>Bacteria</taxon>
        <taxon>Pseudomonadati</taxon>
        <taxon>Bacteroidota</taxon>
        <taxon>Cytophagia</taxon>
        <taxon>Cytophagales</taxon>
        <taxon>Reichenbachiellaceae</taxon>
        <taxon>Marinoscillum</taxon>
    </lineage>
</organism>
<accession>A0ABW7N4M5</accession>
<evidence type="ECO:0000259" key="2">
    <source>
        <dbReference type="PROSITE" id="PS50043"/>
    </source>
</evidence>
<gene>
    <name evidence="3" type="ORF">ACHKAR_03540</name>
</gene>
<dbReference type="InterPro" id="IPR013783">
    <property type="entry name" value="Ig-like_fold"/>
</dbReference>
<comment type="caution">
    <text evidence="3">The sequence shown here is derived from an EMBL/GenBank/DDBJ whole genome shotgun (WGS) entry which is preliminary data.</text>
</comment>
<dbReference type="Gene3D" id="1.10.10.10">
    <property type="entry name" value="Winged helix-like DNA-binding domain superfamily/Winged helix DNA-binding domain"/>
    <property type="match status" value="1"/>
</dbReference>
<evidence type="ECO:0000256" key="1">
    <source>
        <dbReference type="SAM" id="Phobius"/>
    </source>
</evidence>
<dbReference type="InterPro" id="IPR011047">
    <property type="entry name" value="Quinoprotein_ADH-like_sf"/>
</dbReference>
<dbReference type="SMART" id="SM00421">
    <property type="entry name" value="HTH_LUXR"/>
    <property type="match status" value="1"/>
</dbReference>
<evidence type="ECO:0000313" key="4">
    <source>
        <dbReference type="Proteomes" id="UP001610063"/>
    </source>
</evidence>
<dbReference type="InterPro" id="IPR016032">
    <property type="entry name" value="Sig_transdc_resp-reg_C-effctor"/>
</dbReference>
<dbReference type="SUPFAM" id="SSF50998">
    <property type="entry name" value="Quinoprotein alcohol dehydrogenase-like"/>
    <property type="match status" value="1"/>
</dbReference>
<dbReference type="InterPro" id="IPR015943">
    <property type="entry name" value="WD40/YVTN_repeat-like_dom_sf"/>
</dbReference>
<keyword evidence="4" id="KW-1185">Reference proteome</keyword>
<keyword evidence="1" id="KW-0472">Membrane</keyword>
<dbReference type="SUPFAM" id="SSF46894">
    <property type="entry name" value="C-terminal effector domain of the bipartite response regulators"/>
    <property type="match status" value="1"/>
</dbReference>
<proteinExistence type="predicted"/>
<dbReference type="InterPro" id="IPR011123">
    <property type="entry name" value="Y_Y_Y"/>
</dbReference>
<dbReference type="Proteomes" id="UP001610063">
    <property type="component" value="Unassembled WGS sequence"/>
</dbReference>
<dbReference type="RefSeq" id="WP_395416189.1">
    <property type="nucleotide sequence ID" value="NZ_JBIPKE010000012.1"/>
</dbReference>
<feature type="transmembrane region" description="Helical" evidence="1">
    <location>
        <begin position="767"/>
        <end position="787"/>
    </location>
</feature>
<feature type="domain" description="HTH luxR-type" evidence="2">
    <location>
        <begin position="911"/>
        <end position="976"/>
    </location>
</feature>
<protein>
    <submittedName>
        <fullName evidence="3">Triple tyrosine motif-containing protein</fullName>
    </submittedName>
</protein>
<dbReference type="Pfam" id="PF00196">
    <property type="entry name" value="GerE"/>
    <property type="match status" value="1"/>
</dbReference>
<dbReference type="SUPFAM" id="SSF63829">
    <property type="entry name" value="Calcium-dependent phosphotriesterase"/>
    <property type="match status" value="1"/>
</dbReference>
<dbReference type="PROSITE" id="PS50043">
    <property type="entry name" value="HTH_LUXR_2"/>
    <property type="match status" value="1"/>
</dbReference>
<reference evidence="3 4" key="1">
    <citation type="journal article" date="2013" name="Int. J. Syst. Evol. Microbiol.">
        <title>Marinoscillum luteum sp. nov., isolated from marine sediment.</title>
        <authorList>
            <person name="Cha I.T."/>
            <person name="Park S.J."/>
            <person name="Kim S.J."/>
            <person name="Kim J.G."/>
            <person name="Jung M.Y."/>
            <person name="Shin K.S."/>
            <person name="Kwon K.K."/>
            <person name="Yang S.H."/>
            <person name="Seo Y.S."/>
            <person name="Rhee S.K."/>
        </authorList>
    </citation>
    <scope>NUCLEOTIDE SEQUENCE [LARGE SCALE GENOMIC DNA]</scope>
    <source>
        <strain evidence="3 4">KCTC 23939</strain>
    </source>
</reference>
<dbReference type="InterPro" id="IPR003961">
    <property type="entry name" value="FN3_dom"/>
</dbReference>
<sequence>MLQKYSLFKSKTSIHYSHLLVIGLFLGNIAISQPDHYRFSKIPLTNTYNTDDYQGGIQNWDISRDSRGFIYVANNFGLLEYDGNSWRRYLIENNTRARSVFVDADNRIYIGGQNQIGYFEADAKGNLVFESLLGLLDEHDRNLEDIWKIVKYESNIFFCSYLGLVVYDGKTVRKLHHEVDYDLVFQVANGLYASSLSSGLAKWNGKSFSIIPGSHVLQDHEITAIVPYQNNSLLIFQKNGTVYHYRDGIFRRWNLPITDFLSNSLINKAILLENSNIAIGTQNNGIVILSQNGDVINHLTKGKGLTNRTVLALHEDQFNNLWVGLNNGICMVELASPFSVINEQSGLPGTGYCATLHDNKLYLGTSNGLFYQGANPNPITELADYQLVKNSGGQVYNVQHINTDLLLAHHAGAFLVEDDLATQFYDHTGTWKFENSIGDNRILAGTYDGFVIFKKVDGQYQVENELEEFSESSRVFEFAGDSILFMTHGYKGIFKIDFNKEKDRIRNISFYGKNKGLPSNILINVFGLGGNKLVFPAETGIYNYDAQQDTFVSDPEMGQYFPKEAHITAMAHDLSGNVFFLNDMELGYLERTQYGSYIKHTAAFTKIKPLLSDDLENIHVIDHQNVFFGAKEGFVHFNPSMKYLRDQPFRTFIRSIEATTDEDRMIYGGTGQLASDEPVSLSAYFSSLKFRFASPYYDGQDQILFQYQLENFEKDWSEWNTATEKEYTNLSEGLYTFRVRAKNVFGDISEEASFQLKVYPPWYRSKLAYGFYGLGLLVVFGASMLVLSMRHSYEKKKLTLRQKRELLRKENEIVEVSKKSEEQISKLRNDKLRSEIDHKNRELATTTMHLINKNEFMLQIRNAIKETSKSGSKDNFKKIIRDIDRNLSEDEGWEQFTKHFDQVHGDFLSNIKKDNPTLTPQEIKLCAYLRMNMSSKEIANLLNISVRGVEISRYRLRKKLDISRDTNLVDYMLEYS</sequence>
<keyword evidence="1" id="KW-1133">Transmembrane helix</keyword>